<sequence length="175" mass="19376">MSHFQLLLFVNGKVVNGNDEVCYNKGPFKIKVDVDVDYVTMGRVITRAMKVSEVSRLEICHKYPITSYGESGVKFILVLIGDDDVLRLLVEFGISNPNYIQEICISSSRGNSLIEARASKNIAPELPVIAPQRELLTEVSRRRSMEERNIGVGCASCNDFTAGGSSVRDDVDEES</sequence>
<comment type="caution">
    <text evidence="1">The sequence shown here is derived from an EMBL/GenBank/DDBJ whole genome shotgun (WGS) entry which is preliminary data.</text>
</comment>
<keyword evidence="2" id="KW-1185">Reference proteome</keyword>
<dbReference type="EMBL" id="CM042891">
    <property type="protein sequence ID" value="KAI4303024.1"/>
    <property type="molecule type" value="Genomic_DNA"/>
</dbReference>
<reference evidence="2" key="1">
    <citation type="journal article" date="2023" name="Front. Plant Sci.">
        <title>Chromosomal-level genome assembly of Melastoma candidum provides insights into trichome evolution.</title>
        <authorList>
            <person name="Zhong Y."/>
            <person name="Wu W."/>
            <person name="Sun C."/>
            <person name="Zou P."/>
            <person name="Liu Y."/>
            <person name="Dai S."/>
            <person name="Zhou R."/>
        </authorList>
    </citation>
    <scope>NUCLEOTIDE SEQUENCE [LARGE SCALE GENOMIC DNA]</scope>
</reference>
<name>A0ACB9L0H6_9MYRT</name>
<proteinExistence type="predicted"/>
<protein>
    <submittedName>
        <fullName evidence="1">Uncharacterized protein</fullName>
    </submittedName>
</protein>
<organism evidence="1 2">
    <name type="scientific">Melastoma candidum</name>
    <dbReference type="NCBI Taxonomy" id="119954"/>
    <lineage>
        <taxon>Eukaryota</taxon>
        <taxon>Viridiplantae</taxon>
        <taxon>Streptophyta</taxon>
        <taxon>Embryophyta</taxon>
        <taxon>Tracheophyta</taxon>
        <taxon>Spermatophyta</taxon>
        <taxon>Magnoliopsida</taxon>
        <taxon>eudicotyledons</taxon>
        <taxon>Gunneridae</taxon>
        <taxon>Pentapetalae</taxon>
        <taxon>rosids</taxon>
        <taxon>malvids</taxon>
        <taxon>Myrtales</taxon>
        <taxon>Melastomataceae</taxon>
        <taxon>Melastomatoideae</taxon>
        <taxon>Melastomateae</taxon>
        <taxon>Melastoma</taxon>
    </lineage>
</organism>
<accession>A0ACB9L0H6</accession>
<evidence type="ECO:0000313" key="1">
    <source>
        <dbReference type="EMBL" id="KAI4303024.1"/>
    </source>
</evidence>
<gene>
    <name evidence="1" type="ORF">MLD38_038705</name>
</gene>
<evidence type="ECO:0000313" key="2">
    <source>
        <dbReference type="Proteomes" id="UP001057402"/>
    </source>
</evidence>
<dbReference type="Proteomes" id="UP001057402">
    <property type="component" value="Chromosome 12"/>
</dbReference>